<dbReference type="SUPFAM" id="SSF57850">
    <property type="entry name" value="RING/U-box"/>
    <property type="match status" value="1"/>
</dbReference>
<evidence type="ECO:0000256" key="12">
    <source>
        <dbReference type="ARBA" id="ARBA00023136"/>
    </source>
</evidence>
<dbReference type="RefSeq" id="XP_007047847.2">
    <property type="nucleotide sequence ID" value="XM_007047785.2"/>
</dbReference>
<evidence type="ECO:0000256" key="15">
    <source>
        <dbReference type="SAM" id="MobiDB-lite"/>
    </source>
</evidence>
<dbReference type="GO" id="GO:0061630">
    <property type="term" value="F:ubiquitin protein ligase activity"/>
    <property type="evidence" value="ECO:0007669"/>
    <property type="project" value="UniProtKB-EC"/>
</dbReference>
<evidence type="ECO:0000256" key="3">
    <source>
        <dbReference type="ARBA" id="ARBA00004906"/>
    </source>
</evidence>
<proteinExistence type="inferred from homology"/>
<organism evidence="18 19">
    <name type="scientific">Theobroma cacao</name>
    <name type="common">Cacao</name>
    <name type="synonym">Cocoa</name>
    <dbReference type="NCBI Taxonomy" id="3641"/>
    <lineage>
        <taxon>Eukaryota</taxon>
        <taxon>Viridiplantae</taxon>
        <taxon>Streptophyta</taxon>
        <taxon>Embryophyta</taxon>
        <taxon>Tracheophyta</taxon>
        <taxon>Spermatophyta</taxon>
        <taxon>Magnoliopsida</taxon>
        <taxon>eudicotyledons</taxon>
        <taxon>Gunneridae</taxon>
        <taxon>Pentapetalae</taxon>
        <taxon>rosids</taxon>
        <taxon>malvids</taxon>
        <taxon>Malvales</taxon>
        <taxon>Malvaceae</taxon>
        <taxon>Byttnerioideae</taxon>
        <taxon>Theobroma</taxon>
    </lineage>
</organism>
<dbReference type="InterPro" id="IPR044600">
    <property type="entry name" value="ATL1/ATL16-like"/>
</dbReference>
<dbReference type="GeneID" id="18611504"/>
<evidence type="ECO:0000259" key="17">
    <source>
        <dbReference type="PROSITE" id="PS50089"/>
    </source>
</evidence>
<keyword evidence="5" id="KW-0808">Transferase</keyword>
<keyword evidence="8 14" id="KW-0863">Zinc-finger</keyword>
<dbReference type="Proteomes" id="UP000694886">
    <property type="component" value="Chromosome 1"/>
</dbReference>
<sequence length="386" mass="42275">MARRGQLRDCEHKRVALTLTPRPLPPKPPLPCSPPTPQISSYKQGNVMITGVIVIGSMLSTALLIAIFCALVRSYFIGRNRSRRSMPLFFGTQEDFLDEDRGPEPHLDNPIWYINTIGLQQSVIDSITVFKYKKDEGLIEGTECSVCLNEFQEDESLRLLPKCSHAFHLPCIDTWLRSHKNCPLCRAPVVCESIVAQATASEPNSSDSGSRNDTLVENSENYGGLGRNDVGEGETSEVRTCPIEDGNTCENSKKSLVHSKTRISDSGSQILSNIAGVQDDVQPTRRSVSLDLSSALEIHSDVPGPGNGAHKHHGSLDTELRQLKYPKGKIVGKRGSESSSICKMMKSCSIGRSLSKGQISMKRSFSSGGKFLSSKKCRSQDSILPL</sequence>
<comment type="pathway">
    <text evidence="3">Protein modification; protein ubiquitination.</text>
</comment>
<evidence type="ECO:0000256" key="8">
    <source>
        <dbReference type="ARBA" id="ARBA00022771"/>
    </source>
</evidence>
<accession>A0AB32VK58</accession>
<keyword evidence="7" id="KW-0479">Metal-binding</keyword>
<evidence type="ECO:0000313" key="18">
    <source>
        <dbReference type="Proteomes" id="UP000694886"/>
    </source>
</evidence>
<evidence type="ECO:0000256" key="2">
    <source>
        <dbReference type="ARBA" id="ARBA00004167"/>
    </source>
</evidence>
<evidence type="ECO:0000313" key="19">
    <source>
        <dbReference type="RefSeq" id="XP_007047847.2"/>
    </source>
</evidence>
<dbReference type="EC" id="2.3.2.27" evidence="4"/>
<name>A0AB32VK58_THECC</name>
<evidence type="ECO:0000256" key="14">
    <source>
        <dbReference type="PROSITE-ProRule" id="PRU00175"/>
    </source>
</evidence>
<evidence type="ECO:0000256" key="16">
    <source>
        <dbReference type="SAM" id="Phobius"/>
    </source>
</evidence>
<keyword evidence="10" id="KW-0862">Zinc</keyword>
<feature type="domain" description="RING-type" evidence="17">
    <location>
        <begin position="144"/>
        <end position="186"/>
    </location>
</feature>
<feature type="transmembrane region" description="Helical" evidence="16">
    <location>
        <begin position="47"/>
        <end position="76"/>
    </location>
</feature>
<keyword evidence="11 16" id="KW-1133">Transmembrane helix</keyword>
<keyword evidence="9" id="KW-0833">Ubl conjugation pathway</keyword>
<dbReference type="Gramene" id="Tc01v2_t008180.1">
    <property type="protein sequence ID" value="Tc01v2_p008180.1"/>
    <property type="gene ID" value="Tc01v2_g008180"/>
</dbReference>
<reference evidence="19" key="2">
    <citation type="submission" date="2025-08" db="UniProtKB">
        <authorList>
            <consortium name="RefSeq"/>
        </authorList>
    </citation>
    <scope>IDENTIFICATION</scope>
</reference>
<evidence type="ECO:0000256" key="5">
    <source>
        <dbReference type="ARBA" id="ARBA00022679"/>
    </source>
</evidence>
<dbReference type="Pfam" id="PF13639">
    <property type="entry name" value="zf-RING_2"/>
    <property type="match status" value="1"/>
</dbReference>
<comment type="subcellular location">
    <subcellularLocation>
        <location evidence="2">Membrane</location>
        <topology evidence="2">Single-pass membrane protein</topology>
    </subcellularLocation>
</comment>
<dbReference type="GO" id="GO:0008270">
    <property type="term" value="F:zinc ion binding"/>
    <property type="evidence" value="ECO:0007669"/>
    <property type="project" value="UniProtKB-KW"/>
</dbReference>
<dbReference type="GO" id="GO:0016567">
    <property type="term" value="P:protein ubiquitination"/>
    <property type="evidence" value="ECO:0007669"/>
    <property type="project" value="InterPro"/>
</dbReference>
<evidence type="ECO:0000256" key="7">
    <source>
        <dbReference type="ARBA" id="ARBA00022723"/>
    </source>
</evidence>
<evidence type="ECO:0000256" key="9">
    <source>
        <dbReference type="ARBA" id="ARBA00022786"/>
    </source>
</evidence>
<keyword evidence="12 16" id="KW-0472">Membrane</keyword>
<dbReference type="GO" id="GO:0016020">
    <property type="term" value="C:membrane"/>
    <property type="evidence" value="ECO:0007669"/>
    <property type="project" value="UniProtKB-SubCell"/>
</dbReference>
<comment type="similarity">
    <text evidence="13">Belongs to the RING-type zinc finger family. ATL subfamily.</text>
</comment>
<comment type="catalytic activity">
    <reaction evidence="1">
        <text>S-ubiquitinyl-[E2 ubiquitin-conjugating enzyme]-L-cysteine + [acceptor protein]-L-lysine = [E2 ubiquitin-conjugating enzyme]-L-cysteine + N(6)-ubiquitinyl-[acceptor protein]-L-lysine.</text>
        <dbReference type="EC" id="2.3.2.27"/>
    </reaction>
</comment>
<feature type="region of interest" description="Disordered" evidence="15">
    <location>
        <begin position="200"/>
        <end position="244"/>
    </location>
</feature>
<dbReference type="KEGG" id="tcc:18611504"/>
<evidence type="ECO:0000256" key="10">
    <source>
        <dbReference type="ARBA" id="ARBA00022833"/>
    </source>
</evidence>
<protein>
    <recommendedName>
        <fullName evidence="4">RING-type E3 ubiquitin transferase</fullName>
        <ecNumber evidence="4">2.3.2.27</ecNumber>
    </recommendedName>
</protein>
<evidence type="ECO:0000256" key="13">
    <source>
        <dbReference type="ARBA" id="ARBA00024209"/>
    </source>
</evidence>
<dbReference type="CDD" id="cd16461">
    <property type="entry name" value="RING-H2_EL5-like"/>
    <property type="match status" value="1"/>
</dbReference>
<reference evidence="18" key="1">
    <citation type="journal article" date="1997" name="Nucleic Acids Res.">
        <title>tRNAscan-SE: a program for improved detection of transfer RNA genes in genomic sequence.</title>
        <authorList>
            <person name="Lowe T.M."/>
            <person name="Eddy S.R."/>
        </authorList>
    </citation>
    <scope>NUCLEOTIDE SEQUENCE [LARGE SCALE GENOMIC DNA]</scope>
    <source>
        <strain evidence="18">r\B97-61/B2</strain>
    </source>
</reference>
<dbReference type="PANTHER" id="PTHR46913">
    <property type="entry name" value="RING-H2 FINGER PROTEIN ATL16"/>
    <property type="match status" value="1"/>
</dbReference>
<gene>
    <name evidence="19" type="primary">LOC18611504</name>
</gene>
<dbReference type="AlphaFoldDB" id="A0AB32VK58"/>
<keyword evidence="6 16" id="KW-0812">Transmembrane</keyword>
<dbReference type="PANTHER" id="PTHR46913:SF19">
    <property type="entry name" value="RING-TYPE E3 UBIQUITIN TRANSFERASE"/>
    <property type="match status" value="1"/>
</dbReference>
<feature type="compositionally biased region" description="Polar residues" evidence="15">
    <location>
        <begin position="200"/>
        <end position="221"/>
    </location>
</feature>
<evidence type="ECO:0000256" key="6">
    <source>
        <dbReference type="ARBA" id="ARBA00022692"/>
    </source>
</evidence>
<evidence type="ECO:0000256" key="1">
    <source>
        <dbReference type="ARBA" id="ARBA00000900"/>
    </source>
</evidence>
<dbReference type="InterPro" id="IPR001841">
    <property type="entry name" value="Znf_RING"/>
</dbReference>
<evidence type="ECO:0000256" key="4">
    <source>
        <dbReference type="ARBA" id="ARBA00012483"/>
    </source>
</evidence>
<dbReference type="FunFam" id="3.30.40.10:FF:000233">
    <property type="entry name" value="RING-H2 finger protein ATL54"/>
    <property type="match status" value="1"/>
</dbReference>
<dbReference type="SMART" id="SM00184">
    <property type="entry name" value="RING"/>
    <property type="match status" value="1"/>
</dbReference>
<dbReference type="Gene3D" id="3.30.40.10">
    <property type="entry name" value="Zinc/RING finger domain, C3HC4 (zinc finger)"/>
    <property type="match status" value="1"/>
</dbReference>
<evidence type="ECO:0000256" key="11">
    <source>
        <dbReference type="ARBA" id="ARBA00022989"/>
    </source>
</evidence>
<dbReference type="InterPro" id="IPR013083">
    <property type="entry name" value="Znf_RING/FYVE/PHD"/>
</dbReference>
<dbReference type="PROSITE" id="PS50089">
    <property type="entry name" value="ZF_RING_2"/>
    <property type="match status" value="1"/>
</dbReference>